<evidence type="ECO:0000313" key="2">
    <source>
        <dbReference type="Proteomes" id="UP001248822"/>
    </source>
</evidence>
<dbReference type="Proteomes" id="UP001248822">
    <property type="component" value="Unassembled WGS sequence"/>
</dbReference>
<dbReference type="EMBL" id="JAQGEC010000006">
    <property type="protein sequence ID" value="MDR9890359.1"/>
    <property type="molecule type" value="Genomic_DNA"/>
</dbReference>
<organism evidence="1 2">
    <name type="scientific">Pseudenterobacter timonensis</name>
    <dbReference type="NCBI Taxonomy" id="1755099"/>
    <lineage>
        <taxon>Bacteria</taxon>
        <taxon>Pseudomonadati</taxon>
        <taxon>Pseudomonadota</taxon>
        <taxon>Gammaproteobacteria</taxon>
        <taxon>Enterobacterales</taxon>
        <taxon>Enterobacteriaceae</taxon>
        <taxon>Pseudenterobacter</taxon>
    </lineage>
</organism>
<dbReference type="InterPro" id="IPR024753">
    <property type="entry name" value="AriR"/>
</dbReference>
<dbReference type="GO" id="GO:0071468">
    <property type="term" value="P:cellular response to acidic pH"/>
    <property type="evidence" value="ECO:0007669"/>
    <property type="project" value="InterPro"/>
</dbReference>
<comment type="caution">
    <text evidence="1">The sequence shown here is derived from an EMBL/GenBank/DDBJ whole genome shotgun (WGS) entry which is preliminary data.</text>
</comment>
<protein>
    <submittedName>
        <fullName evidence="1">Biofilm development regulator YmgB/AriR family protein</fullName>
    </submittedName>
</protein>
<evidence type="ECO:0000313" key="1">
    <source>
        <dbReference type="EMBL" id="MDR9890359.1"/>
    </source>
</evidence>
<dbReference type="AlphaFoldDB" id="A0AAE4DMR8"/>
<dbReference type="Pfam" id="PF10798">
    <property type="entry name" value="YmgB"/>
    <property type="match status" value="1"/>
</dbReference>
<sequence>MSQATLSKPDHFADLPDPALSNYLRNAGELLADESALLKAVTGEILAAQGHLTHKAIILRLIQELECTRDVVKADVIRKALEIIVDHTVDDL</sequence>
<name>A0AAE4DMR8_9ENTR</name>
<dbReference type="Gene3D" id="1.20.5.5260">
    <property type="match status" value="1"/>
</dbReference>
<proteinExistence type="predicted"/>
<reference evidence="1" key="1">
    <citation type="submission" date="2022-12" db="EMBL/GenBank/DDBJ databases">
        <title>NDM-1 containing novel ST 2018 Pseudenterobacter timonensis.</title>
        <authorList>
            <person name="Halder G."/>
            <person name="Mandal S."/>
            <person name="Dutta S."/>
        </authorList>
    </citation>
    <scope>NUCLEOTIDE SEQUENCE</scope>
    <source>
        <strain evidence="1">CNCI147</strain>
    </source>
</reference>
<gene>
    <name evidence="1" type="ORF">O7047_08950</name>
</gene>
<accession>A0AAE4DMR8</accession>
<dbReference type="RefSeq" id="WP_310825737.1">
    <property type="nucleotide sequence ID" value="NZ_JAQGEC010000006.1"/>
</dbReference>